<keyword evidence="5" id="KW-0560">Oxidoreductase</keyword>
<proteinExistence type="inferred from homology"/>
<dbReference type="InterPro" id="IPR013149">
    <property type="entry name" value="ADH-like_C"/>
</dbReference>
<feature type="non-terminal residue" evidence="13">
    <location>
        <position position="1"/>
    </location>
</feature>
<evidence type="ECO:0000256" key="5">
    <source>
        <dbReference type="ARBA" id="ARBA00023002"/>
    </source>
</evidence>
<name>A0A166Z308_COLIC</name>
<dbReference type="InterPro" id="IPR002328">
    <property type="entry name" value="ADH_Zn_CS"/>
</dbReference>
<feature type="non-terminal residue" evidence="13">
    <location>
        <position position="322"/>
    </location>
</feature>
<comment type="caution">
    <text evidence="13">The sequence shown here is derived from an EMBL/GenBank/DDBJ whole genome shotgun (WGS) entry which is preliminary data.</text>
</comment>
<feature type="domain" description="Alcohol dehydrogenase-like N-terminal" evidence="12">
    <location>
        <begin position="18"/>
        <end position="121"/>
    </location>
</feature>
<comment type="cofactor">
    <cofactor evidence="1 10">
        <name>Zn(2+)</name>
        <dbReference type="ChEBI" id="CHEBI:29105"/>
    </cofactor>
</comment>
<dbReference type="Proteomes" id="UP000076584">
    <property type="component" value="Unassembled WGS sequence"/>
</dbReference>
<evidence type="ECO:0000256" key="9">
    <source>
        <dbReference type="ARBA" id="ARBA00030139"/>
    </source>
</evidence>
<sequence>SAKIVDQPVPAIKKERDVVRIRYVGVCGSDKERGFQRKVTNEKPIIMGHEAAGTIDAVGPAVTSFKVGDNVAIEPGFPCRRCKNCKDGLYNLCPDMNFLSSQRTFVYKVPDDVSLQETVLVEPTAVAVHAARLVEIKYGQTVVVTGSGTVGLLCGAVAKAFGARRVILVDILQKKLDFAESFMDCQTFLVDAQSASEDTASAISRAFGIDEGVDVVIEASGALTGIFLLKSGGSYVQAGLGKAKPEVPMLALSEKELRARGCFRYGSDDYEQALSLITDGCVKVGALLSSIAPFDSATLAWDKTAKGNGIKNIIEGVRDYPV</sequence>
<dbReference type="GO" id="GO:0008270">
    <property type="term" value="F:zinc ion binding"/>
    <property type="evidence" value="ECO:0007669"/>
    <property type="project" value="InterPro"/>
</dbReference>
<evidence type="ECO:0000313" key="14">
    <source>
        <dbReference type="Proteomes" id="UP000076584"/>
    </source>
</evidence>
<dbReference type="AlphaFoldDB" id="A0A166Z308"/>
<evidence type="ECO:0000259" key="12">
    <source>
        <dbReference type="Pfam" id="PF08240"/>
    </source>
</evidence>
<dbReference type="SUPFAM" id="SSF50129">
    <property type="entry name" value="GroES-like"/>
    <property type="match status" value="1"/>
</dbReference>
<protein>
    <recommendedName>
        <fullName evidence="8">D-xylulose reductase</fullName>
        <ecNumber evidence="8">1.1.1.9</ecNumber>
    </recommendedName>
    <alternativeName>
        <fullName evidence="9">Xylitol dehydrogenase A</fullName>
    </alternativeName>
</protein>
<dbReference type="PANTHER" id="PTHR43161">
    <property type="entry name" value="SORBITOL DEHYDROGENASE"/>
    <property type="match status" value="1"/>
</dbReference>
<dbReference type="EC" id="1.1.1.9" evidence="8"/>
<evidence type="ECO:0000256" key="3">
    <source>
        <dbReference type="ARBA" id="ARBA00022723"/>
    </source>
</evidence>
<dbReference type="PROSITE" id="PS00059">
    <property type="entry name" value="ADH_ZINC"/>
    <property type="match status" value="1"/>
</dbReference>
<evidence type="ECO:0000256" key="7">
    <source>
        <dbReference type="ARBA" id="ARBA00025713"/>
    </source>
</evidence>
<dbReference type="OrthoDB" id="3941538at2759"/>
<dbReference type="PANTHER" id="PTHR43161:SF9">
    <property type="entry name" value="SORBITOL DEHYDROGENASE"/>
    <property type="match status" value="1"/>
</dbReference>
<dbReference type="Pfam" id="PF00107">
    <property type="entry name" value="ADH_zinc_N"/>
    <property type="match status" value="1"/>
</dbReference>
<dbReference type="SUPFAM" id="SSF51735">
    <property type="entry name" value="NAD(P)-binding Rossmann-fold domains"/>
    <property type="match status" value="1"/>
</dbReference>
<evidence type="ECO:0000256" key="6">
    <source>
        <dbReference type="ARBA" id="ARBA00024843"/>
    </source>
</evidence>
<keyword evidence="14" id="KW-1185">Reference proteome</keyword>
<dbReference type="InterPro" id="IPR011032">
    <property type="entry name" value="GroES-like_sf"/>
</dbReference>
<dbReference type="GO" id="GO:0046526">
    <property type="term" value="F:D-xylulose reductase activity"/>
    <property type="evidence" value="ECO:0007669"/>
    <property type="project" value="UniProtKB-EC"/>
</dbReference>
<evidence type="ECO:0000256" key="8">
    <source>
        <dbReference type="ARBA" id="ARBA00026119"/>
    </source>
</evidence>
<accession>A0A166Z308</accession>
<dbReference type="Gene3D" id="3.40.50.720">
    <property type="entry name" value="NAD(P)-binding Rossmann-like Domain"/>
    <property type="match status" value="1"/>
</dbReference>
<organism evidence="13 14">
    <name type="scientific">Colletotrichum incanum</name>
    <name type="common">Soybean anthracnose fungus</name>
    <dbReference type="NCBI Taxonomy" id="1573173"/>
    <lineage>
        <taxon>Eukaryota</taxon>
        <taxon>Fungi</taxon>
        <taxon>Dikarya</taxon>
        <taxon>Ascomycota</taxon>
        <taxon>Pezizomycotina</taxon>
        <taxon>Sordariomycetes</taxon>
        <taxon>Hypocreomycetidae</taxon>
        <taxon>Glomerellales</taxon>
        <taxon>Glomerellaceae</taxon>
        <taxon>Colletotrichum</taxon>
        <taxon>Colletotrichum spaethianum species complex</taxon>
    </lineage>
</organism>
<dbReference type="InterPro" id="IPR036291">
    <property type="entry name" value="NAD(P)-bd_dom_sf"/>
</dbReference>
<evidence type="ECO:0000259" key="11">
    <source>
        <dbReference type="Pfam" id="PF00107"/>
    </source>
</evidence>
<dbReference type="Pfam" id="PF08240">
    <property type="entry name" value="ADH_N"/>
    <property type="match status" value="1"/>
</dbReference>
<evidence type="ECO:0000313" key="13">
    <source>
        <dbReference type="EMBL" id="KZL78371.1"/>
    </source>
</evidence>
<keyword evidence="3 10" id="KW-0479">Metal-binding</keyword>
<evidence type="ECO:0000256" key="4">
    <source>
        <dbReference type="ARBA" id="ARBA00022833"/>
    </source>
</evidence>
<feature type="domain" description="Alcohol dehydrogenase-like C-terminal" evidence="11">
    <location>
        <begin position="150"/>
        <end position="278"/>
    </location>
</feature>
<dbReference type="STRING" id="1573173.A0A166Z308"/>
<dbReference type="EMBL" id="LFIW01002228">
    <property type="protein sequence ID" value="KZL78371.1"/>
    <property type="molecule type" value="Genomic_DNA"/>
</dbReference>
<dbReference type="GO" id="GO:0006062">
    <property type="term" value="P:sorbitol catabolic process"/>
    <property type="evidence" value="ECO:0007669"/>
    <property type="project" value="TreeGrafter"/>
</dbReference>
<dbReference type="Gene3D" id="3.90.180.10">
    <property type="entry name" value="Medium-chain alcohol dehydrogenases, catalytic domain"/>
    <property type="match status" value="1"/>
</dbReference>
<evidence type="ECO:0000256" key="2">
    <source>
        <dbReference type="ARBA" id="ARBA00008072"/>
    </source>
</evidence>
<comment type="pathway">
    <text evidence="7">Carbohydrate degradation; L-arabinose degradation via L-arabinitol; D-xylulose 5-phosphate from L-arabinose (fungal route): step 4/5.</text>
</comment>
<dbReference type="GO" id="GO:0003939">
    <property type="term" value="F:L-iditol 2-dehydrogenase (NAD+) activity"/>
    <property type="evidence" value="ECO:0007669"/>
    <property type="project" value="TreeGrafter"/>
</dbReference>
<keyword evidence="4 10" id="KW-0862">Zinc</keyword>
<comment type="similarity">
    <text evidence="2 10">Belongs to the zinc-containing alcohol dehydrogenase family.</text>
</comment>
<gene>
    <name evidence="13" type="ORF">CI238_03448</name>
</gene>
<reference evidence="13 14" key="1">
    <citation type="submission" date="2015-06" db="EMBL/GenBank/DDBJ databases">
        <title>Survival trade-offs in plant roots during colonization by closely related pathogenic and mutualistic fungi.</title>
        <authorList>
            <person name="Hacquard S."/>
            <person name="Kracher B."/>
            <person name="Hiruma K."/>
            <person name="Weinman A."/>
            <person name="Muench P."/>
            <person name="Garrido Oter R."/>
            <person name="Ver Loren van Themaat E."/>
            <person name="Dallerey J.-F."/>
            <person name="Damm U."/>
            <person name="Henrissat B."/>
            <person name="Lespinet O."/>
            <person name="Thon M."/>
            <person name="Kemen E."/>
            <person name="McHardy A.C."/>
            <person name="Schulze-Lefert P."/>
            <person name="O'Connell R.J."/>
        </authorList>
    </citation>
    <scope>NUCLEOTIDE SEQUENCE [LARGE SCALE GENOMIC DNA]</scope>
    <source>
        <strain evidence="13 14">MAFF 238704</strain>
    </source>
</reference>
<evidence type="ECO:0000256" key="1">
    <source>
        <dbReference type="ARBA" id="ARBA00001947"/>
    </source>
</evidence>
<dbReference type="InterPro" id="IPR013154">
    <property type="entry name" value="ADH-like_N"/>
</dbReference>
<evidence type="ECO:0000256" key="10">
    <source>
        <dbReference type="RuleBase" id="RU361277"/>
    </source>
</evidence>
<comment type="function">
    <text evidence="6">Xylitol dehydrogenase which catalyzes the conversion of xylitol to D-xylulose. Xylose is a major component of hemicelluloses such as xylan. Most fungi utilize D-xylose via three enzymatic reactions, xylose reductase (XR), xylitol dehydrogenase (XDH), and xylulokinase, to form xylulose 5-phosphate, which enters pentose phosphate pathway.</text>
</comment>